<dbReference type="Proteomes" id="UP001055804">
    <property type="component" value="Unassembled WGS sequence"/>
</dbReference>
<feature type="domain" description="Ketoreductase" evidence="2">
    <location>
        <begin position="10"/>
        <end position="189"/>
    </location>
</feature>
<comment type="caution">
    <text evidence="3">The sequence shown here is derived from an EMBL/GenBank/DDBJ whole genome shotgun (WGS) entry which is preliminary data.</text>
</comment>
<accession>A0A9J6PH13</accession>
<gene>
    <name evidence="3" type="ORF">NJQ99_11870</name>
</gene>
<name>A0A9J6PH13_9PROT</name>
<dbReference type="GO" id="GO:0016616">
    <property type="term" value="F:oxidoreductase activity, acting on the CH-OH group of donors, NAD or NADP as acceptor"/>
    <property type="evidence" value="ECO:0007669"/>
    <property type="project" value="TreeGrafter"/>
</dbReference>
<dbReference type="Pfam" id="PF13561">
    <property type="entry name" value="adh_short_C2"/>
    <property type="match status" value="1"/>
</dbReference>
<dbReference type="FunFam" id="3.40.50.720:FF:000084">
    <property type="entry name" value="Short-chain dehydrogenase reductase"/>
    <property type="match status" value="1"/>
</dbReference>
<proteinExistence type="inferred from homology"/>
<sequence>MLERFRLDGRVAVITGGGGGLGSLAARTFAGAGADVVLLGRNAGKLDAAAAEVRQAGGSATVIHADVTSRADLEKAAQRVAADFGGADILFNNAGITSPRLLLDTEPDEWQSLIDVNVTGTYLTTRAFAPAMIAKGGGRIVNMGSILSARGMANRVAYCTTKAAVANMAAALAFELGPHGVTVNTLAPTVIVTDLNREAVKTQPELYEGVVRRTALGRLGQPEDLSGALLLLASDAGAFITGQTIFVDGGYTAG</sequence>
<keyword evidence="4" id="KW-1185">Reference proteome</keyword>
<evidence type="ECO:0000313" key="4">
    <source>
        <dbReference type="Proteomes" id="UP001055804"/>
    </source>
</evidence>
<evidence type="ECO:0000259" key="2">
    <source>
        <dbReference type="SMART" id="SM00822"/>
    </source>
</evidence>
<dbReference type="PRINTS" id="PR00081">
    <property type="entry name" value="GDHRDH"/>
</dbReference>
<comment type="similarity">
    <text evidence="1">Belongs to the short-chain dehydrogenases/reductases (SDR) family.</text>
</comment>
<dbReference type="EMBL" id="JAMZFT010000002">
    <property type="protein sequence ID" value="MCP1337112.1"/>
    <property type="molecule type" value="Genomic_DNA"/>
</dbReference>
<dbReference type="InterPro" id="IPR057326">
    <property type="entry name" value="KR_dom"/>
</dbReference>
<dbReference type="PANTHER" id="PTHR42760">
    <property type="entry name" value="SHORT-CHAIN DEHYDROGENASES/REDUCTASES FAMILY MEMBER"/>
    <property type="match status" value="1"/>
</dbReference>
<dbReference type="PROSITE" id="PS00061">
    <property type="entry name" value="ADH_SHORT"/>
    <property type="match status" value="1"/>
</dbReference>
<organism evidence="3 4">
    <name type="scientific">Futiania mangrovi</name>
    <dbReference type="NCBI Taxonomy" id="2959716"/>
    <lineage>
        <taxon>Bacteria</taxon>
        <taxon>Pseudomonadati</taxon>
        <taxon>Pseudomonadota</taxon>
        <taxon>Alphaproteobacteria</taxon>
        <taxon>Futianiales</taxon>
        <taxon>Futianiaceae</taxon>
        <taxon>Futiania</taxon>
    </lineage>
</organism>
<dbReference type="InterPro" id="IPR036291">
    <property type="entry name" value="NAD(P)-bd_dom_sf"/>
</dbReference>
<dbReference type="PRINTS" id="PR00080">
    <property type="entry name" value="SDRFAMILY"/>
</dbReference>
<dbReference type="SMART" id="SM00822">
    <property type="entry name" value="PKS_KR"/>
    <property type="match status" value="1"/>
</dbReference>
<dbReference type="RefSeq" id="WP_269333046.1">
    <property type="nucleotide sequence ID" value="NZ_JAMZFT010000002.1"/>
</dbReference>
<evidence type="ECO:0000256" key="1">
    <source>
        <dbReference type="ARBA" id="ARBA00006484"/>
    </source>
</evidence>
<dbReference type="NCBIfam" id="NF005559">
    <property type="entry name" value="PRK07231.1"/>
    <property type="match status" value="1"/>
</dbReference>
<dbReference type="Gene3D" id="3.40.50.720">
    <property type="entry name" value="NAD(P)-binding Rossmann-like Domain"/>
    <property type="match status" value="1"/>
</dbReference>
<dbReference type="AlphaFoldDB" id="A0A9J6PH13"/>
<dbReference type="InterPro" id="IPR002347">
    <property type="entry name" value="SDR_fam"/>
</dbReference>
<dbReference type="InterPro" id="IPR020904">
    <property type="entry name" value="Sc_DH/Rdtase_CS"/>
</dbReference>
<evidence type="ECO:0000313" key="3">
    <source>
        <dbReference type="EMBL" id="MCP1337112.1"/>
    </source>
</evidence>
<protein>
    <submittedName>
        <fullName evidence="3">SDR family oxidoreductase</fullName>
    </submittedName>
</protein>
<reference evidence="3" key="1">
    <citation type="submission" date="2022-06" db="EMBL/GenBank/DDBJ databases">
        <title>Isolation and Genomics of Futiania mangrovii gen. nov., sp. nov., a Rare and Metabolically-versatile member in the Class Alphaproteobacteria.</title>
        <authorList>
            <person name="Liu L."/>
            <person name="Huang W.-C."/>
            <person name="Pan J."/>
            <person name="Li J."/>
            <person name="Huang Y."/>
            <person name="Du H."/>
            <person name="Liu Y."/>
            <person name="Li M."/>
        </authorList>
    </citation>
    <scope>NUCLEOTIDE SEQUENCE</scope>
    <source>
        <strain evidence="3">FT118</strain>
    </source>
</reference>
<dbReference type="SUPFAM" id="SSF51735">
    <property type="entry name" value="NAD(P)-binding Rossmann-fold domains"/>
    <property type="match status" value="1"/>
</dbReference>